<evidence type="ECO:0000313" key="2">
    <source>
        <dbReference type="Proteomes" id="UP001203036"/>
    </source>
</evidence>
<sequence length="234" mass="24262">MQWSPGQPWPGPRRARAIVALWGVVPGKGALADNTVLALAAQDLALQLGAERVLHCSSAAVYAPAPAPQAEEAANPQSDYGHAKLAMEQALQDWAGEHPEGPAFCAMRIGNVAGADSAFAAIARGGPVTMDRFADGGGPRRSYLSHAMLAQAVDALLSCPLSSLPRVVNLADRGVIDMADLVRAAGRALLWNDTGRTGSTITLDLACLSRLTPPLAADITRLLADGAFLAGENP</sequence>
<protein>
    <submittedName>
        <fullName evidence="1">NAD-dependent epimerase/dehydratase family protein</fullName>
    </submittedName>
</protein>
<organism evidence="1 2">
    <name type="scientific">Lutimaribacter degradans</name>
    <dbReference type="NCBI Taxonomy" id="2945989"/>
    <lineage>
        <taxon>Bacteria</taxon>
        <taxon>Pseudomonadati</taxon>
        <taxon>Pseudomonadota</taxon>
        <taxon>Alphaproteobacteria</taxon>
        <taxon>Rhodobacterales</taxon>
        <taxon>Roseobacteraceae</taxon>
        <taxon>Lutimaribacter</taxon>
    </lineage>
</organism>
<proteinExistence type="predicted"/>
<keyword evidence="2" id="KW-1185">Reference proteome</keyword>
<evidence type="ECO:0000313" key="1">
    <source>
        <dbReference type="EMBL" id="MCM2561994.1"/>
    </source>
</evidence>
<accession>A0ACC5ZUH6</accession>
<reference evidence="1" key="1">
    <citation type="submission" date="2022-06" db="EMBL/GenBank/DDBJ databases">
        <title>Lutimaribacter sp. EGI FJ00013, a novel bacterium isolated from a salt lake sediment enrichment.</title>
        <authorList>
            <person name="Gao L."/>
            <person name="Fang B.-Z."/>
            <person name="Li W.-J."/>
        </authorList>
    </citation>
    <scope>NUCLEOTIDE SEQUENCE</scope>
    <source>
        <strain evidence="1">EGI FJ00013</strain>
    </source>
</reference>
<name>A0ACC5ZUH6_9RHOB</name>
<gene>
    <name evidence="1" type="ORF">M8744_07545</name>
</gene>
<dbReference type="Proteomes" id="UP001203036">
    <property type="component" value="Unassembled WGS sequence"/>
</dbReference>
<dbReference type="EMBL" id="JAMQGO010000003">
    <property type="protein sequence ID" value="MCM2561994.1"/>
    <property type="molecule type" value="Genomic_DNA"/>
</dbReference>
<comment type="caution">
    <text evidence="1">The sequence shown here is derived from an EMBL/GenBank/DDBJ whole genome shotgun (WGS) entry which is preliminary data.</text>
</comment>